<dbReference type="EMBL" id="BAAAPN010000037">
    <property type="protein sequence ID" value="GAA1756616.1"/>
    <property type="molecule type" value="Genomic_DNA"/>
</dbReference>
<sequence>MSTRNIFLFCSENGSCVSFSRKSVNKLPWMVIRVPLRMAGGVTDVLAQTVGESRPPDLSFGTFSRIDSEVVMGFLDKAKAAAMDLQQKADSAMSNAGMMGGSPMGAPGGGGGPGGPADRLLRDLGVLTYLNAAGRPGSSADYQRIMEQLRSLEGSGQLNLQLSPAAAPGFGAPGAPPPPPGAVRAAHEAAAAPPAPPAPSVEPAPAAAPAVAAAPVVEESAGGGGGSAPPPPPPSWA</sequence>
<evidence type="ECO:0000256" key="1">
    <source>
        <dbReference type="SAM" id="MobiDB-lite"/>
    </source>
</evidence>
<organism evidence="2 3">
    <name type="scientific">Nostocoides vanveenii</name>
    <dbReference type="NCBI Taxonomy" id="330835"/>
    <lineage>
        <taxon>Bacteria</taxon>
        <taxon>Bacillati</taxon>
        <taxon>Actinomycetota</taxon>
        <taxon>Actinomycetes</taxon>
        <taxon>Micrococcales</taxon>
        <taxon>Intrasporangiaceae</taxon>
        <taxon>Nostocoides</taxon>
    </lineage>
</organism>
<feature type="compositionally biased region" description="Low complexity" evidence="1">
    <location>
        <begin position="182"/>
        <end position="192"/>
    </location>
</feature>
<gene>
    <name evidence="2" type="ORF">GCM10009810_15280</name>
</gene>
<dbReference type="Proteomes" id="UP001501475">
    <property type="component" value="Unassembled WGS sequence"/>
</dbReference>
<protein>
    <submittedName>
        <fullName evidence="2">Uncharacterized protein</fullName>
    </submittedName>
</protein>
<feature type="compositionally biased region" description="Low complexity" evidence="1">
    <location>
        <begin position="203"/>
        <end position="220"/>
    </location>
</feature>
<reference evidence="2 3" key="1">
    <citation type="journal article" date="2019" name="Int. J. Syst. Evol. Microbiol.">
        <title>The Global Catalogue of Microorganisms (GCM) 10K type strain sequencing project: providing services to taxonomists for standard genome sequencing and annotation.</title>
        <authorList>
            <consortium name="The Broad Institute Genomics Platform"/>
            <consortium name="The Broad Institute Genome Sequencing Center for Infectious Disease"/>
            <person name="Wu L."/>
            <person name="Ma J."/>
        </authorList>
    </citation>
    <scope>NUCLEOTIDE SEQUENCE [LARGE SCALE GENOMIC DNA]</scope>
    <source>
        <strain evidence="2 3">JCM 15591</strain>
    </source>
</reference>
<evidence type="ECO:0000313" key="2">
    <source>
        <dbReference type="EMBL" id="GAA1756616.1"/>
    </source>
</evidence>
<proteinExistence type="predicted"/>
<feature type="compositionally biased region" description="Pro residues" evidence="1">
    <location>
        <begin position="228"/>
        <end position="237"/>
    </location>
</feature>
<name>A0ABN2KI86_9MICO</name>
<feature type="region of interest" description="Disordered" evidence="1">
    <location>
        <begin position="162"/>
        <end position="237"/>
    </location>
</feature>
<keyword evidence="3" id="KW-1185">Reference proteome</keyword>
<feature type="compositionally biased region" description="Pro residues" evidence="1">
    <location>
        <begin position="193"/>
        <end position="202"/>
    </location>
</feature>
<evidence type="ECO:0000313" key="3">
    <source>
        <dbReference type="Proteomes" id="UP001501475"/>
    </source>
</evidence>
<accession>A0ABN2KI86</accession>
<comment type="caution">
    <text evidence="2">The sequence shown here is derived from an EMBL/GenBank/DDBJ whole genome shotgun (WGS) entry which is preliminary data.</text>
</comment>